<accession>A0A0F8X8E1</accession>
<evidence type="ECO:0000256" key="1">
    <source>
        <dbReference type="SAM" id="Coils"/>
    </source>
</evidence>
<sequence>LRYVLGQYGNIGADLSPGDPKVKELCNRFERLQAPLPEDLETWLQAMADKKVELTYGKAVAVLVPPPEYLKLTTTIRSLKAKLDESENQIVYERERGENNILAHAAELKKLHASAEEITEAARAAELESWLKAFMAHGFNAAFDGTYTDYVGLFLRSKQASLPEDLETWMAQIKEYLNDDERISDGTLERVVVKLIGTIRSMMAHIEQLEALRDKEGQENAIFAAAMGKKNSELQAELQKERKRVTELENNLEGYRDGF</sequence>
<organism evidence="2">
    <name type="scientific">marine sediment metagenome</name>
    <dbReference type="NCBI Taxonomy" id="412755"/>
    <lineage>
        <taxon>unclassified sequences</taxon>
        <taxon>metagenomes</taxon>
        <taxon>ecological metagenomes</taxon>
    </lineage>
</organism>
<feature type="non-terminal residue" evidence="2">
    <location>
        <position position="1"/>
    </location>
</feature>
<protein>
    <submittedName>
        <fullName evidence="2">Uncharacterized protein</fullName>
    </submittedName>
</protein>
<comment type="caution">
    <text evidence="2">The sequence shown here is derived from an EMBL/GenBank/DDBJ whole genome shotgun (WGS) entry which is preliminary data.</text>
</comment>
<keyword evidence="1" id="KW-0175">Coiled coil</keyword>
<dbReference type="EMBL" id="LAZR01060721">
    <property type="protein sequence ID" value="KKK65093.1"/>
    <property type="molecule type" value="Genomic_DNA"/>
</dbReference>
<proteinExistence type="predicted"/>
<dbReference type="AlphaFoldDB" id="A0A0F8X8E1"/>
<name>A0A0F8X8E1_9ZZZZ</name>
<feature type="coiled-coil region" evidence="1">
    <location>
        <begin position="69"/>
        <end position="128"/>
    </location>
</feature>
<feature type="coiled-coil region" evidence="1">
    <location>
        <begin position="224"/>
        <end position="258"/>
    </location>
</feature>
<evidence type="ECO:0000313" key="2">
    <source>
        <dbReference type="EMBL" id="KKK65093.1"/>
    </source>
</evidence>
<gene>
    <name evidence="2" type="ORF">LCGC14_2977610</name>
</gene>
<reference evidence="2" key="1">
    <citation type="journal article" date="2015" name="Nature">
        <title>Complex archaea that bridge the gap between prokaryotes and eukaryotes.</title>
        <authorList>
            <person name="Spang A."/>
            <person name="Saw J.H."/>
            <person name="Jorgensen S.L."/>
            <person name="Zaremba-Niedzwiedzka K."/>
            <person name="Martijn J."/>
            <person name="Lind A.E."/>
            <person name="van Eijk R."/>
            <person name="Schleper C."/>
            <person name="Guy L."/>
            <person name="Ettema T.J."/>
        </authorList>
    </citation>
    <scope>NUCLEOTIDE SEQUENCE</scope>
</reference>